<dbReference type="EMBL" id="QKYN01000037">
    <property type="protein sequence ID" value="RAG85884.1"/>
    <property type="molecule type" value="Genomic_DNA"/>
</dbReference>
<proteinExistence type="inferred from homology"/>
<organism evidence="3 4">
    <name type="scientific">Streptacidiphilus pinicola</name>
    <dbReference type="NCBI Taxonomy" id="2219663"/>
    <lineage>
        <taxon>Bacteria</taxon>
        <taxon>Bacillati</taxon>
        <taxon>Actinomycetota</taxon>
        <taxon>Actinomycetes</taxon>
        <taxon>Kitasatosporales</taxon>
        <taxon>Streptomycetaceae</taxon>
        <taxon>Streptacidiphilus</taxon>
    </lineage>
</organism>
<dbReference type="InterPro" id="IPR035905">
    <property type="entry name" value="Barstar-like_sf"/>
</dbReference>
<dbReference type="OrthoDB" id="5184890at2"/>
<evidence type="ECO:0000313" key="3">
    <source>
        <dbReference type="EMBL" id="RAG85884.1"/>
    </source>
</evidence>
<keyword evidence="4" id="KW-1185">Reference proteome</keyword>
<protein>
    <submittedName>
        <fullName evidence="3">Barnase inhibitor</fullName>
    </submittedName>
</protein>
<reference evidence="3 4" key="1">
    <citation type="submission" date="2018-06" db="EMBL/GenBank/DDBJ databases">
        <title>Streptacidiphilus pinicola sp. nov., isolated from pine grove soil.</title>
        <authorList>
            <person name="Roh S.G."/>
            <person name="Park S."/>
            <person name="Kim M.-K."/>
            <person name="Yun B.-R."/>
            <person name="Park J."/>
            <person name="Kim M.J."/>
            <person name="Kim Y.S."/>
            <person name="Kim S.B."/>
        </authorList>
    </citation>
    <scope>NUCLEOTIDE SEQUENCE [LARGE SCALE GENOMIC DNA]</scope>
    <source>
        <strain evidence="3 4">MMS16-CNU450</strain>
    </source>
</reference>
<accession>A0A2X0IL97</accession>
<dbReference type="Proteomes" id="UP000248889">
    <property type="component" value="Unassembled WGS sequence"/>
</dbReference>
<sequence length="154" mass="17501">MTLYWRQEVFDRTVERLREQHFAVVEVDASGWTTVDAMHQDLAVALDFPDYYGHNLDALNDCLRDVVAGEYGVPADSVGFVLAFTHYDRFARGCPREAQIVLDILADHGRAAAVRRQRVLGLVQSDDPEITFEPVGATGVEWNPAEWLRSRRRP</sequence>
<evidence type="ECO:0000256" key="1">
    <source>
        <dbReference type="ARBA" id="ARBA00006845"/>
    </source>
</evidence>
<dbReference type="Pfam" id="PF01337">
    <property type="entry name" value="Barstar"/>
    <property type="match status" value="1"/>
</dbReference>
<dbReference type="Gene3D" id="3.30.370.10">
    <property type="entry name" value="Barstar-like"/>
    <property type="match status" value="1"/>
</dbReference>
<gene>
    <name evidence="3" type="ORF">DN069_09895</name>
</gene>
<evidence type="ECO:0000259" key="2">
    <source>
        <dbReference type="Pfam" id="PF01337"/>
    </source>
</evidence>
<dbReference type="InterPro" id="IPR000468">
    <property type="entry name" value="Barstar"/>
</dbReference>
<comment type="caution">
    <text evidence="3">The sequence shown here is derived from an EMBL/GenBank/DDBJ whole genome shotgun (WGS) entry which is preliminary data.</text>
</comment>
<evidence type="ECO:0000313" key="4">
    <source>
        <dbReference type="Proteomes" id="UP000248889"/>
    </source>
</evidence>
<feature type="domain" description="Barstar (barnase inhibitor)" evidence="2">
    <location>
        <begin position="23"/>
        <end position="116"/>
    </location>
</feature>
<dbReference type="SUPFAM" id="SSF52038">
    <property type="entry name" value="Barstar-related"/>
    <property type="match status" value="1"/>
</dbReference>
<dbReference type="AlphaFoldDB" id="A0A2X0IL97"/>
<comment type="similarity">
    <text evidence="1">Belongs to the barstar family.</text>
</comment>
<name>A0A2X0IL97_9ACTN</name>